<dbReference type="Gene3D" id="3.40.630.30">
    <property type="match status" value="1"/>
</dbReference>
<proteinExistence type="predicted"/>
<protein>
    <submittedName>
        <fullName evidence="2">GNAT family N-acetyltransferase</fullName>
        <ecNumber evidence="2">2.3.1.-</ecNumber>
    </submittedName>
</protein>
<dbReference type="GO" id="GO:0016746">
    <property type="term" value="F:acyltransferase activity"/>
    <property type="evidence" value="ECO:0007669"/>
    <property type="project" value="UniProtKB-KW"/>
</dbReference>
<dbReference type="EMBL" id="JAPFRD010000009">
    <property type="protein sequence ID" value="MCW8108177.1"/>
    <property type="molecule type" value="Genomic_DNA"/>
</dbReference>
<evidence type="ECO:0000313" key="3">
    <source>
        <dbReference type="Proteomes" id="UP001142810"/>
    </source>
</evidence>
<dbReference type="RefSeq" id="WP_265616871.1">
    <property type="nucleotide sequence ID" value="NZ_JAPFRD010000009.1"/>
</dbReference>
<keyword evidence="3" id="KW-1185">Reference proteome</keyword>
<dbReference type="Pfam" id="PF13673">
    <property type="entry name" value="Acetyltransf_10"/>
    <property type="match status" value="1"/>
</dbReference>
<dbReference type="Proteomes" id="UP001142810">
    <property type="component" value="Unassembled WGS sequence"/>
</dbReference>
<name>A0ABT3P5Z6_9ALTE</name>
<accession>A0ABT3P5Z6</accession>
<dbReference type="InterPro" id="IPR016181">
    <property type="entry name" value="Acyl_CoA_acyltransferase"/>
</dbReference>
<keyword evidence="2" id="KW-0808">Transferase</keyword>
<reference evidence="2" key="1">
    <citation type="submission" date="2022-11" db="EMBL/GenBank/DDBJ databases">
        <title>Alteromonas sp. nov., isolated from sea water of the Qingdao.</title>
        <authorList>
            <person name="Wang Q."/>
        </authorList>
    </citation>
    <scope>NUCLEOTIDE SEQUENCE</scope>
    <source>
        <strain evidence="2">ASW11-7</strain>
    </source>
</reference>
<keyword evidence="2" id="KW-0012">Acyltransferase</keyword>
<evidence type="ECO:0000259" key="1">
    <source>
        <dbReference type="PROSITE" id="PS51186"/>
    </source>
</evidence>
<evidence type="ECO:0000313" key="2">
    <source>
        <dbReference type="EMBL" id="MCW8108177.1"/>
    </source>
</evidence>
<dbReference type="InterPro" id="IPR000182">
    <property type="entry name" value="GNAT_dom"/>
</dbReference>
<dbReference type="PROSITE" id="PS51186">
    <property type="entry name" value="GNAT"/>
    <property type="match status" value="1"/>
</dbReference>
<organism evidence="2 3">
    <name type="scientific">Alteromonas aquimaris</name>
    <dbReference type="NCBI Taxonomy" id="2998417"/>
    <lineage>
        <taxon>Bacteria</taxon>
        <taxon>Pseudomonadati</taxon>
        <taxon>Pseudomonadota</taxon>
        <taxon>Gammaproteobacteria</taxon>
        <taxon>Alteromonadales</taxon>
        <taxon>Alteromonadaceae</taxon>
        <taxon>Alteromonas/Salinimonas group</taxon>
        <taxon>Alteromonas</taxon>
    </lineage>
</organism>
<comment type="caution">
    <text evidence="2">The sequence shown here is derived from an EMBL/GenBank/DDBJ whole genome shotgun (WGS) entry which is preliminary data.</text>
</comment>
<gene>
    <name evidence="2" type="ORF">OPS25_06685</name>
</gene>
<feature type="domain" description="N-acetyltransferase" evidence="1">
    <location>
        <begin position="3"/>
        <end position="141"/>
    </location>
</feature>
<dbReference type="CDD" id="cd04301">
    <property type="entry name" value="NAT_SF"/>
    <property type="match status" value="1"/>
</dbReference>
<dbReference type="EC" id="2.3.1.-" evidence="2"/>
<sequence length="152" mass="17603">MTFHVEHVDWQSGKDRLTQLREQVFVFEWQLPRDAEFDKEDLEASHVLVCDNQLNPIATGRLTKAGEIGRIAVRREYRTSDVYQSLFSALLDIAKQQNRKTVRVNCELQSVEYHQSLGFKPSGPAFMEAGIPRQRMACPLRRFAQPDVTQMH</sequence>
<dbReference type="SUPFAM" id="SSF55729">
    <property type="entry name" value="Acyl-CoA N-acyltransferases (Nat)"/>
    <property type="match status" value="1"/>
</dbReference>